<accession>A0AAQ3JPX8</accession>
<sequence length="110" mass="11758">MGGSKRTETTTIGKKSSTMAAKIKWPLVLGRTTGKGRGGDDDVDALIPIEHIDGPFSPPQVEPKSTTAAVDAWAVEFIKKVRARRNVHHSGSASSEVIPSPAPTNYATRY</sequence>
<evidence type="ECO:0000313" key="3">
    <source>
        <dbReference type="Proteomes" id="UP001327560"/>
    </source>
</evidence>
<evidence type="ECO:0000313" key="2">
    <source>
        <dbReference type="EMBL" id="WOK92984.1"/>
    </source>
</evidence>
<evidence type="ECO:0000256" key="1">
    <source>
        <dbReference type="SAM" id="MobiDB-lite"/>
    </source>
</evidence>
<protein>
    <submittedName>
        <fullName evidence="2">Uncharacterized protein</fullName>
    </submittedName>
</protein>
<gene>
    <name evidence="2" type="ORF">Cni_G01676</name>
</gene>
<organism evidence="2 3">
    <name type="scientific">Canna indica</name>
    <name type="common">Indian-shot</name>
    <dbReference type="NCBI Taxonomy" id="4628"/>
    <lineage>
        <taxon>Eukaryota</taxon>
        <taxon>Viridiplantae</taxon>
        <taxon>Streptophyta</taxon>
        <taxon>Embryophyta</taxon>
        <taxon>Tracheophyta</taxon>
        <taxon>Spermatophyta</taxon>
        <taxon>Magnoliopsida</taxon>
        <taxon>Liliopsida</taxon>
        <taxon>Zingiberales</taxon>
        <taxon>Cannaceae</taxon>
        <taxon>Canna</taxon>
    </lineage>
</organism>
<name>A0AAQ3JPX8_9LILI</name>
<proteinExistence type="predicted"/>
<dbReference type="AlphaFoldDB" id="A0AAQ3JPX8"/>
<keyword evidence="3" id="KW-1185">Reference proteome</keyword>
<feature type="compositionally biased region" description="Polar residues" evidence="1">
    <location>
        <begin position="89"/>
        <end position="110"/>
    </location>
</feature>
<reference evidence="2 3" key="1">
    <citation type="submission" date="2023-10" db="EMBL/GenBank/DDBJ databases">
        <title>Chromosome-scale genome assembly provides insights into flower coloration mechanisms of Canna indica.</title>
        <authorList>
            <person name="Li C."/>
        </authorList>
    </citation>
    <scope>NUCLEOTIDE SEQUENCE [LARGE SCALE GENOMIC DNA]</scope>
    <source>
        <tissue evidence="2">Flower</tissue>
    </source>
</reference>
<dbReference type="Proteomes" id="UP001327560">
    <property type="component" value="Chromosome 1"/>
</dbReference>
<dbReference type="EMBL" id="CP136890">
    <property type="protein sequence ID" value="WOK92984.1"/>
    <property type="molecule type" value="Genomic_DNA"/>
</dbReference>
<feature type="region of interest" description="Disordered" evidence="1">
    <location>
        <begin position="85"/>
        <end position="110"/>
    </location>
</feature>